<dbReference type="OrthoDB" id="1470350at2759"/>
<dbReference type="PRINTS" id="PR00463">
    <property type="entry name" value="EP450I"/>
</dbReference>
<dbReference type="Pfam" id="PF00067">
    <property type="entry name" value="p450"/>
    <property type="match status" value="2"/>
</dbReference>
<keyword evidence="5" id="KW-0349">Heme</keyword>
<sequence>MSELLSLVLPVKSTSLVAIGILAVAIVGLWWYILPKPIPGSIPYNKYASRRVLGDVPELLAHTAVSRNPFTFIIEQIHNLDSPIIQLFLKPMKRPIVIISEPRETEDILLRRTKEFDRGYFFKDVFDANIPYHHLVLDTNEQFKAQRRFISDAMSPTFLREVGAPHIHEAVNNLIKLWRLKTRLAEGRPFRASVDIKHAIFDAIWVIAIGENANGVNTQLDFLSGQPSSATFDVKDNAVVFPEAQNPGIFDAICRICEAFEQILSSPFPQLHHKILKLFPNLRKAYSLKDEAITRMLEQSRKRFAQPEKQKKTSALDYFLHRDNERAVKIGNHLSEPVIRDELLGFLEAGHETTSTSLAWIMKFLAAYPNNQMKLRNAIQAAFPGSKNPAPEEILNANIPYLDAFIEESMRVGQTAVSVSRRALVDTTVLGHPIPAGTEVYMMFNGPGYLKPPFAIADAARESQDRERDAKKFTNWNIETLGEFEPDRWIDPVSGEYDPRAGPLHIFGMGIRGCWGKKLAYVEMRITITLLMLNFSFGDLPRELADFEGQVFMTHEPRRCYVNLAEL</sequence>
<evidence type="ECO:0000256" key="5">
    <source>
        <dbReference type="PIRSR" id="PIRSR602401-1"/>
    </source>
</evidence>
<dbReference type="PANTHER" id="PTHR24305:SF232">
    <property type="entry name" value="P450, PUTATIVE (EUROFUNG)-RELATED"/>
    <property type="match status" value="1"/>
</dbReference>
<dbReference type="GO" id="GO:0005506">
    <property type="term" value="F:iron ion binding"/>
    <property type="evidence" value="ECO:0007669"/>
    <property type="project" value="InterPro"/>
</dbReference>
<dbReference type="Proteomes" id="UP000256328">
    <property type="component" value="Unassembled WGS sequence"/>
</dbReference>
<dbReference type="InterPro" id="IPR036396">
    <property type="entry name" value="Cyt_P450_sf"/>
</dbReference>
<keyword evidence="4 5" id="KW-0408">Iron</keyword>
<dbReference type="GO" id="GO:0020037">
    <property type="term" value="F:heme binding"/>
    <property type="evidence" value="ECO:0007669"/>
    <property type="project" value="InterPro"/>
</dbReference>
<keyword evidence="6" id="KW-0472">Membrane</keyword>
<protein>
    <recommendedName>
        <fullName evidence="9">Cytochrome P450</fullName>
    </recommendedName>
</protein>
<comment type="similarity">
    <text evidence="2">Belongs to the cytochrome P450 family.</text>
</comment>
<comment type="caution">
    <text evidence="7">The sequence shown here is derived from an EMBL/GenBank/DDBJ whole genome shotgun (WGS) entry which is preliminary data.</text>
</comment>
<dbReference type="InterPro" id="IPR001128">
    <property type="entry name" value="Cyt_P450"/>
</dbReference>
<dbReference type="AlphaFoldDB" id="A0A3D8QYD6"/>
<evidence type="ECO:0000256" key="4">
    <source>
        <dbReference type="ARBA" id="ARBA00023004"/>
    </source>
</evidence>
<dbReference type="EMBL" id="PDLN01000014">
    <property type="protein sequence ID" value="RDW66799.1"/>
    <property type="molecule type" value="Genomic_DNA"/>
</dbReference>
<organism evidence="7 8">
    <name type="scientific">Coleophoma crateriformis</name>
    <dbReference type="NCBI Taxonomy" id="565419"/>
    <lineage>
        <taxon>Eukaryota</taxon>
        <taxon>Fungi</taxon>
        <taxon>Dikarya</taxon>
        <taxon>Ascomycota</taxon>
        <taxon>Pezizomycotina</taxon>
        <taxon>Leotiomycetes</taxon>
        <taxon>Helotiales</taxon>
        <taxon>Dermateaceae</taxon>
        <taxon>Coleophoma</taxon>
    </lineage>
</organism>
<accession>A0A3D8QYD6</accession>
<dbReference type="InterPro" id="IPR050121">
    <property type="entry name" value="Cytochrome_P450_monoxygenase"/>
</dbReference>
<feature type="binding site" description="axial binding residue" evidence="5">
    <location>
        <position position="514"/>
    </location>
    <ligand>
        <name>heme</name>
        <dbReference type="ChEBI" id="CHEBI:30413"/>
    </ligand>
    <ligandPart>
        <name>Fe</name>
        <dbReference type="ChEBI" id="CHEBI:18248"/>
    </ligandPart>
</feature>
<dbReference type="Gene3D" id="1.10.630.10">
    <property type="entry name" value="Cytochrome P450"/>
    <property type="match status" value="1"/>
</dbReference>
<dbReference type="GO" id="GO:0016705">
    <property type="term" value="F:oxidoreductase activity, acting on paired donors, with incorporation or reduction of molecular oxygen"/>
    <property type="evidence" value="ECO:0007669"/>
    <property type="project" value="InterPro"/>
</dbReference>
<comment type="cofactor">
    <cofactor evidence="1 5">
        <name>heme</name>
        <dbReference type="ChEBI" id="CHEBI:30413"/>
    </cofactor>
</comment>
<evidence type="ECO:0000256" key="1">
    <source>
        <dbReference type="ARBA" id="ARBA00001971"/>
    </source>
</evidence>
<evidence type="ECO:0008006" key="9">
    <source>
        <dbReference type="Google" id="ProtNLM"/>
    </source>
</evidence>
<reference evidence="7 8" key="1">
    <citation type="journal article" date="2018" name="IMA Fungus">
        <title>IMA Genome-F 9: Draft genome sequence of Annulohypoxylon stygium, Aspergillus mulundensis, Berkeleyomyces basicola (syn. Thielaviopsis basicola), Ceratocystis smalleyi, two Cercospora beticola strains, Coleophoma cylindrospora, Fusarium fracticaudum, Phialophora cf. hyalina, and Morchella septimelata.</title>
        <authorList>
            <person name="Wingfield B.D."/>
            <person name="Bills G.F."/>
            <person name="Dong Y."/>
            <person name="Huang W."/>
            <person name="Nel W.J."/>
            <person name="Swalarsk-Parry B.S."/>
            <person name="Vaghefi N."/>
            <person name="Wilken P.M."/>
            <person name="An Z."/>
            <person name="de Beer Z.W."/>
            <person name="De Vos L."/>
            <person name="Chen L."/>
            <person name="Duong T.A."/>
            <person name="Gao Y."/>
            <person name="Hammerbacher A."/>
            <person name="Kikkert J.R."/>
            <person name="Li Y."/>
            <person name="Li H."/>
            <person name="Li K."/>
            <person name="Li Q."/>
            <person name="Liu X."/>
            <person name="Ma X."/>
            <person name="Naidoo K."/>
            <person name="Pethybridge S.J."/>
            <person name="Sun J."/>
            <person name="Steenkamp E.T."/>
            <person name="van der Nest M.A."/>
            <person name="van Wyk S."/>
            <person name="Wingfield M.J."/>
            <person name="Xiong C."/>
            <person name="Yue Q."/>
            <person name="Zhang X."/>
        </authorList>
    </citation>
    <scope>NUCLEOTIDE SEQUENCE [LARGE SCALE GENOMIC DNA]</scope>
    <source>
        <strain evidence="7 8">BP5796</strain>
    </source>
</reference>
<evidence type="ECO:0000256" key="3">
    <source>
        <dbReference type="ARBA" id="ARBA00022723"/>
    </source>
</evidence>
<dbReference type="PRINTS" id="PR00385">
    <property type="entry name" value="P450"/>
</dbReference>
<dbReference type="PANTHER" id="PTHR24305">
    <property type="entry name" value="CYTOCHROME P450"/>
    <property type="match status" value="1"/>
</dbReference>
<evidence type="ECO:0000313" key="7">
    <source>
        <dbReference type="EMBL" id="RDW66799.1"/>
    </source>
</evidence>
<proteinExistence type="inferred from homology"/>
<keyword evidence="6" id="KW-0812">Transmembrane</keyword>
<evidence type="ECO:0000313" key="8">
    <source>
        <dbReference type="Proteomes" id="UP000256328"/>
    </source>
</evidence>
<gene>
    <name evidence="7" type="ORF">BP5796_09548</name>
</gene>
<dbReference type="InterPro" id="IPR002401">
    <property type="entry name" value="Cyt_P450_E_grp-I"/>
</dbReference>
<evidence type="ECO:0000256" key="2">
    <source>
        <dbReference type="ARBA" id="ARBA00010617"/>
    </source>
</evidence>
<name>A0A3D8QYD6_9HELO</name>
<keyword evidence="6" id="KW-1133">Transmembrane helix</keyword>
<dbReference type="GO" id="GO:0004497">
    <property type="term" value="F:monooxygenase activity"/>
    <property type="evidence" value="ECO:0007669"/>
    <property type="project" value="InterPro"/>
</dbReference>
<dbReference type="SUPFAM" id="SSF48264">
    <property type="entry name" value="Cytochrome P450"/>
    <property type="match status" value="1"/>
</dbReference>
<evidence type="ECO:0000256" key="6">
    <source>
        <dbReference type="SAM" id="Phobius"/>
    </source>
</evidence>
<keyword evidence="3 5" id="KW-0479">Metal-binding</keyword>
<keyword evidence="8" id="KW-1185">Reference proteome</keyword>
<feature type="transmembrane region" description="Helical" evidence="6">
    <location>
        <begin position="15"/>
        <end position="34"/>
    </location>
</feature>